<keyword evidence="2" id="KW-1133">Transmembrane helix</keyword>
<keyword evidence="2" id="KW-0812">Transmembrane</keyword>
<reference evidence="3 4" key="1">
    <citation type="submission" date="2014-02" db="EMBL/GenBank/DDBJ databases">
        <title>The genome sequence of the entomopathogenic fungus Metarhizium robertsii ARSEF 2575.</title>
        <authorList>
            <person name="Giuliano Garisto Donzelli B."/>
            <person name="Roe B.A."/>
            <person name="Macmil S.L."/>
            <person name="Krasnoff S.B."/>
            <person name="Gibson D.M."/>
        </authorList>
    </citation>
    <scope>NUCLEOTIDE SEQUENCE [LARGE SCALE GENOMIC DNA]</scope>
    <source>
        <strain evidence="3 4">ARSEF 2575</strain>
    </source>
</reference>
<dbReference type="AlphaFoldDB" id="A0A0A1V6M5"/>
<evidence type="ECO:0000313" key="4">
    <source>
        <dbReference type="Proteomes" id="UP000030151"/>
    </source>
</evidence>
<feature type="compositionally biased region" description="Low complexity" evidence="1">
    <location>
        <begin position="129"/>
        <end position="151"/>
    </location>
</feature>
<keyword evidence="2" id="KW-0472">Membrane</keyword>
<evidence type="ECO:0000256" key="1">
    <source>
        <dbReference type="SAM" id="MobiDB-lite"/>
    </source>
</evidence>
<sequence>MNQSHNTNSSSDSNQTTHEDEIKFNQAYKQVIIYLFRSSNLSPKVQYQIIADLSDERLGVKEIKAVIDPIELKDTDVNKCCEKVFRKAKEKGYDVVTRFVPPYCSTVTFYSDSIGFVTVSRLGADFDPTSTRISESNSKSSRDSTSAADSTQNPTHKDQDKGYYVTTGAIKTLTAAYFDATQISQAREVSWSGTVRDPRDKAAHERALEEYKKNVEDYNKHNPRAPEPIGRNMIYIRLEEDGLPVGVQTIQKCEEEEEPLSTKSNLVAFIYQACVRFCYTLMYQLRILLHKLLVTSKVDFRHGPAAVRNDFLFNTHNGKYAQRVRVVDGELSACLNRIGRAVASSNLTAFNGIVSASIALFSSATARSELNYTGLIVAGSLLITLLFWQMIWTRLITSTAYENIAFNDFRVRKVHEAAALFGMNPYYLELFLAVISPQRSIRAHGFHNSYIDISKTGVLEVSNSKAMSSEILYHAGYITTELKESSTIATWVPYDTHRIVYPSNDKVRKLSIVDGFIHLYSSRISAIEDLSYQQGYQGGDRSLDDLMDLLPLDEQLPADVKTWRHLQTWLRDRDKTKEKFSNKPNFFFQCDGNYLDMPKRLYLYGNGRNFAVG</sequence>
<accession>A0A0A1V6M5</accession>
<dbReference type="EMBL" id="JELW01000002">
    <property type="protein sequence ID" value="EXV05228.1"/>
    <property type="molecule type" value="Genomic_DNA"/>
</dbReference>
<organism evidence="3 4">
    <name type="scientific">Metarhizium robertsii</name>
    <dbReference type="NCBI Taxonomy" id="568076"/>
    <lineage>
        <taxon>Eukaryota</taxon>
        <taxon>Fungi</taxon>
        <taxon>Dikarya</taxon>
        <taxon>Ascomycota</taxon>
        <taxon>Pezizomycotina</taxon>
        <taxon>Sordariomycetes</taxon>
        <taxon>Hypocreomycetidae</taxon>
        <taxon>Hypocreales</taxon>
        <taxon>Clavicipitaceae</taxon>
        <taxon>Metarhizium</taxon>
    </lineage>
</organism>
<proteinExistence type="predicted"/>
<evidence type="ECO:0000256" key="2">
    <source>
        <dbReference type="SAM" id="Phobius"/>
    </source>
</evidence>
<gene>
    <name evidence="3" type="ORF">X797_002916</name>
</gene>
<comment type="caution">
    <text evidence="3">The sequence shown here is derived from an EMBL/GenBank/DDBJ whole genome shotgun (WGS) entry which is preliminary data.</text>
</comment>
<feature type="transmembrane region" description="Helical" evidence="2">
    <location>
        <begin position="370"/>
        <end position="388"/>
    </location>
</feature>
<dbReference type="OrthoDB" id="5152720at2759"/>
<name>A0A0A1V6M5_9HYPO</name>
<feature type="region of interest" description="Disordered" evidence="1">
    <location>
        <begin position="128"/>
        <end position="161"/>
    </location>
</feature>
<protein>
    <submittedName>
        <fullName evidence="3">Uncharacterized protein</fullName>
    </submittedName>
</protein>
<dbReference type="HOGENOM" id="CLU_446232_0_0_1"/>
<evidence type="ECO:0000313" key="3">
    <source>
        <dbReference type="EMBL" id="EXV05228.1"/>
    </source>
</evidence>
<dbReference type="Proteomes" id="UP000030151">
    <property type="component" value="Unassembled WGS sequence"/>
</dbReference>